<keyword evidence="12" id="KW-1185">Reference proteome</keyword>
<proteinExistence type="inferred from homology"/>
<organism evidence="11 12">
    <name type="scientific">Peribacillus faecalis</name>
    <dbReference type="NCBI Taxonomy" id="2772559"/>
    <lineage>
        <taxon>Bacteria</taxon>
        <taxon>Bacillati</taxon>
        <taxon>Bacillota</taxon>
        <taxon>Bacilli</taxon>
        <taxon>Bacillales</taxon>
        <taxon>Bacillaceae</taxon>
        <taxon>Peribacillus</taxon>
    </lineage>
</organism>
<dbReference type="PANTHER" id="PTHR42865:SF5">
    <property type="entry name" value="L-CYSTINE TRANSPORTER TCYP"/>
    <property type="match status" value="1"/>
</dbReference>
<dbReference type="PANTHER" id="PTHR42865">
    <property type="entry name" value="PROTON/GLUTAMATE-ASPARTATE SYMPORTER"/>
    <property type="match status" value="1"/>
</dbReference>
<dbReference type="FunFam" id="1.10.3860.10:FF:000004">
    <property type="entry name" value="L-cystine transporter tcyP"/>
    <property type="match status" value="1"/>
</dbReference>
<dbReference type="InterPro" id="IPR036458">
    <property type="entry name" value="Na:dicarbo_symporter_sf"/>
</dbReference>
<evidence type="ECO:0000256" key="1">
    <source>
        <dbReference type="ARBA" id="ARBA00004141"/>
    </source>
</evidence>
<feature type="transmembrane region" description="Helical" evidence="10">
    <location>
        <begin position="186"/>
        <end position="204"/>
    </location>
</feature>
<dbReference type="PRINTS" id="PR00173">
    <property type="entry name" value="EDTRNSPORT"/>
</dbReference>
<evidence type="ECO:0000256" key="9">
    <source>
        <dbReference type="ARBA" id="ARBA00031293"/>
    </source>
</evidence>
<feature type="transmembrane region" description="Helical" evidence="10">
    <location>
        <begin position="370"/>
        <end position="388"/>
    </location>
</feature>
<evidence type="ECO:0000256" key="7">
    <source>
        <dbReference type="ARBA" id="ARBA00022989"/>
    </source>
</evidence>
<protein>
    <recommendedName>
        <fullName evidence="3">L-cystine uptake protein TcyP</fullName>
    </recommendedName>
    <alternativeName>
        <fullName evidence="9">Transporter of cystine TcyP</fullName>
    </alternativeName>
</protein>
<comment type="caution">
    <text evidence="11">The sequence shown here is derived from an EMBL/GenBank/DDBJ whole genome shotgun (WGS) entry which is preliminary data.</text>
</comment>
<dbReference type="EMBL" id="JACXSI010000014">
    <property type="protein sequence ID" value="MBD3108165.1"/>
    <property type="molecule type" value="Genomic_DNA"/>
</dbReference>
<dbReference type="Proteomes" id="UP000602076">
    <property type="component" value="Unassembled WGS sequence"/>
</dbReference>
<feature type="transmembrane region" description="Helical" evidence="10">
    <location>
        <begin position="394"/>
        <end position="414"/>
    </location>
</feature>
<dbReference type="InterPro" id="IPR001991">
    <property type="entry name" value="Na-dicarboxylate_symporter"/>
</dbReference>
<dbReference type="AlphaFoldDB" id="A0A927CYP7"/>
<accession>A0A927CYP7</accession>
<comment type="subcellular location">
    <subcellularLocation>
        <location evidence="1">Membrane</location>
        <topology evidence="1">Multi-pass membrane protein</topology>
    </subcellularLocation>
</comment>
<evidence type="ECO:0000256" key="10">
    <source>
        <dbReference type="SAM" id="Phobius"/>
    </source>
</evidence>
<dbReference type="Pfam" id="PF00375">
    <property type="entry name" value="SDF"/>
    <property type="match status" value="1"/>
</dbReference>
<dbReference type="GO" id="GO:0015293">
    <property type="term" value="F:symporter activity"/>
    <property type="evidence" value="ECO:0007669"/>
    <property type="project" value="InterPro"/>
</dbReference>
<keyword evidence="6" id="KW-0029">Amino-acid transport</keyword>
<reference evidence="11" key="1">
    <citation type="submission" date="2020-09" db="EMBL/GenBank/DDBJ databases">
        <title>Bacillus faecalis sp. nov., a moderately halophilic bacterium isolated from cow faeces.</title>
        <authorList>
            <person name="Jiang L."/>
            <person name="Lee J."/>
        </authorList>
    </citation>
    <scope>NUCLEOTIDE SEQUENCE</scope>
    <source>
        <strain evidence="11">AGMB 02131</strain>
    </source>
</reference>
<evidence type="ECO:0000256" key="2">
    <source>
        <dbReference type="ARBA" id="ARBA00006148"/>
    </source>
</evidence>
<evidence type="ECO:0000256" key="3">
    <source>
        <dbReference type="ARBA" id="ARBA00022031"/>
    </source>
</evidence>
<feature type="transmembrane region" description="Helical" evidence="10">
    <location>
        <begin position="105"/>
        <end position="125"/>
    </location>
</feature>
<dbReference type="GO" id="GO:0015184">
    <property type="term" value="F:L-cystine transmembrane transporter activity"/>
    <property type="evidence" value="ECO:0007669"/>
    <property type="project" value="TreeGrafter"/>
</dbReference>
<feature type="transmembrane region" description="Helical" evidence="10">
    <location>
        <begin position="6"/>
        <end position="22"/>
    </location>
</feature>
<keyword evidence="8 10" id="KW-0472">Membrane</keyword>
<evidence type="ECO:0000256" key="4">
    <source>
        <dbReference type="ARBA" id="ARBA00022448"/>
    </source>
</evidence>
<sequence>MVMLYVILNIAIMLILLAVLFFMQKKFVSFTKRVFTALGLGIVFGLMLQLFYDSDSYIITETASWFNLIGSGYVKLLQMIVMPLVSISILSAFTKLKLTSNIGKISVLILGILIGTTAISAGVGITSASIFNLEAIQIDQGTAETVRGDELVSKYSDLEATGIPEQVLELIPTNPFLDLTGARPTSTISVVIFSAFLGVAYLGIQRKQAEHAEFFVKMIDSIYAIVMRVVTLILRLTPYGVLAIMTKTVATSDIDSIIKLGKFVLASYVALITVFLIHLLLLSLSGLNPLKYVKKSFPVLTFAFTSRTSAGSLPLNIETQKSLGVPEGIANFAGSFGISIGQNGCAGIYPAMLATMIAPTVGIDPLSPSFIVTLILVVAISSFGVAGVGGGATFAALLVLSSMNLPIALAGLLISIEPLIDMGRTALNVSGSMTAGVLTSKLTGELNRDQYRDESLTIDVEQK</sequence>
<dbReference type="SUPFAM" id="SSF118215">
    <property type="entry name" value="Proton glutamate symport protein"/>
    <property type="match status" value="1"/>
</dbReference>
<feature type="transmembrane region" description="Helical" evidence="10">
    <location>
        <begin position="225"/>
        <end position="245"/>
    </location>
</feature>
<dbReference type="GO" id="GO:0005886">
    <property type="term" value="C:plasma membrane"/>
    <property type="evidence" value="ECO:0007669"/>
    <property type="project" value="TreeGrafter"/>
</dbReference>
<feature type="transmembrane region" description="Helical" evidence="10">
    <location>
        <begin position="34"/>
        <end position="52"/>
    </location>
</feature>
<evidence type="ECO:0000256" key="5">
    <source>
        <dbReference type="ARBA" id="ARBA00022692"/>
    </source>
</evidence>
<keyword evidence="4" id="KW-0813">Transport</keyword>
<name>A0A927CYP7_9BACI</name>
<feature type="transmembrane region" description="Helical" evidence="10">
    <location>
        <begin position="265"/>
        <end position="287"/>
    </location>
</feature>
<keyword evidence="5 10" id="KW-0812">Transmembrane</keyword>
<keyword evidence="7 10" id="KW-1133">Transmembrane helix</keyword>
<evidence type="ECO:0000256" key="6">
    <source>
        <dbReference type="ARBA" id="ARBA00022970"/>
    </source>
</evidence>
<dbReference type="Gene3D" id="1.10.3860.10">
    <property type="entry name" value="Sodium:dicarboxylate symporter"/>
    <property type="match status" value="1"/>
</dbReference>
<evidence type="ECO:0000313" key="11">
    <source>
        <dbReference type="EMBL" id="MBD3108165.1"/>
    </source>
</evidence>
<evidence type="ECO:0000313" key="12">
    <source>
        <dbReference type="Proteomes" id="UP000602076"/>
    </source>
</evidence>
<evidence type="ECO:0000256" key="8">
    <source>
        <dbReference type="ARBA" id="ARBA00023136"/>
    </source>
</evidence>
<feature type="transmembrane region" description="Helical" evidence="10">
    <location>
        <begin position="72"/>
        <end position="93"/>
    </location>
</feature>
<comment type="similarity">
    <text evidence="2">Belongs to the dicarboxylate/amino acid:cation symporter (DAACS) (TC 2.A.23) family.</text>
</comment>
<gene>
    <name evidence="11" type="ORF">IEO70_07270</name>
</gene>